<feature type="transmembrane region" description="Helical" evidence="7">
    <location>
        <begin position="172"/>
        <end position="189"/>
    </location>
</feature>
<organism evidence="8 9">
    <name type="scientific">Sphaerotilus hippei</name>
    <dbReference type="NCBI Taxonomy" id="744406"/>
    <lineage>
        <taxon>Bacteria</taxon>
        <taxon>Pseudomonadati</taxon>
        <taxon>Pseudomonadota</taxon>
        <taxon>Betaproteobacteria</taxon>
        <taxon>Burkholderiales</taxon>
        <taxon>Sphaerotilaceae</taxon>
        <taxon>Sphaerotilus</taxon>
    </lineage>
</organism>
<dbReference type="AlphaFoldDB" id="A0A318HAG3"/>
<dbReference type="SUPFAM" id="SSF118215">
    <property type="entry name" value="Proton glutamate symport protein"/>
    <property type="match status" value="1"/>
</dbReference>
<evidence type="ECO:0000256" key="1">
    <source>
        <dbReference type="ARBA" id="ARBA00004651"/>
    </source>
</evidence>
<keyword evidence="6 7" id="KW-0472">Membrane</keyword>
<feature type="transmembrane region" description="Helical" evidence="7">
    <location>
        <begin position="240"/>
        <end position="261"/>
    </location>
</feature>
<sequence>MRIDAKTLQALVLNPWVVLGSLAAGFLLGAQAPEVALKLGFVGDIYVDLMKMIVLPFMVSAVIFSLQRLFQEGGTARILGRVAVVFIAFAAVATVVGALTLLTMRPGADLSQETLATFGHIVGGDVGSNDTAMELNGVDPVHKGIGVVDVLVNLVPANIFAALASGDTLKSLVFAMLFGFAVGQVPARVSEGLTRSLDTIYQSCQTLTRWLNFPLPLVLLCMSAAQLAKTGVEPLVAMTQFVLAFVVASLIALGVALLVLWRRSADDFPTTLQALRGPFALALATRSSATCMPVMIESLADRLGFARSRVELLVPLSVSLLRIGPMLYYVCATLFIAQLYGRSLGVGEVVLVMAASVLAGFASAGMSGLVTISLTGMACGYLGLPFEAAFILFVAVDPLCDMLRTLVIVIGNTAAVSLICPRPLKI</sequence>
<dbReference type="InterPro" id="IPR001991">
    <property type="entry name" value="Na-dicarboxylate_symporter"/>
</dbReference>
<comment type="subcellular location">
    <subcellularLocation>
        <location evidence="1">Cell membrane</location>
        <topology evidence="1">Multi-pass membrane protein</topology>
    </subcellularLocation>
</comment>
<evidence type="ECO:0000256" key="2">
    <source>
        <dbReference type="ARBA" id="ARBA00022448"/>
    </source>
</evidence>
<accession>A0A318HAG3</accession>
<feature type="transmembrane region" description="Helical" evidence="7">
    <location>
        <begin position="379"/>
        <end position="396"/>
    </location>
</feature>
<dbReference type="Gene3D" id="1.10.3860.10">
    <property type="entry name" value="Sodium:dicarboxylate symporter"/>
    <property type="match status" value="1"/>
</dbReference>
<reference evidence="8 9" key="1">
    <citation type="submission" date="2018-05" db="EMBL/GenBank/DDBJ databases">
        <title>Genomic Encyclopedia of Type Strains, Phase IV (KMG-IV): sequencing the most valuable type-strain genomes for metagenomic binning, comparative biology and taxonomic classification.</title>
        <authorList>
            <person name="Goeker M."/>
        </authorList>
    </citation>
    <scope>NUCLEOTIDE SEQUENCE [LARGE SCALE GENOMIC DNA]</scope>
    <source>
        <strain evidence="8 9">DSM 566</strain>
    </source>
</reference>
<name>A0A318HAG3_9BURK</name>
<dbReference type="EMBL" id="QJJS01000004">
    <property type="protein sequence ID" value="PXW97482.1"/>
    <property type="molecule type" value="Genomic_DNA"/>
</dbReference>
<evidence type="ECO:0000313" key="8">
    <source>
        <dbReference type="EMBL" id="PXW97482.1"/>
    </source>
</evidence>
<evidence type="ECO:0000256" key="5">
    <source>
        <dbReference type="ARBA" id="ARBA00022989"/>
    </source>
</evidence>
<feature type="transmembrane region" description="Helical" evidence="7">
    <location>
        <begin position="45"/>
        <end position="66"/>
    </location>
</feature>
<evidence type="ECO:0000256" key="4">
    <source>
        <dbReference type="ARBA" id="ARBA00022692"/>
    </source>
</evidence>
<dbReference type="GO" id="GO:0015293">
    <property type="term" value="F:symporter activity"/>
    <property type="evidence" value="ECO:0007669"/>
    <property type="project" value="UniProtKB-KW"/>
</dbReference>
<protein>
    <submittedName>
        <fullName evidence="8">Na+/H+-dicarboxylate symporter</fullName>
    </submittedName>
</protein>
<dbReference type="Pfam" id="PF00375">
    <property type="entry name" value="SDF"/>
    <property type="match status" value="1"/>
</dbReference>
<proteinExistence type="predicted"/>
<dbReference type="PRINTS" id="PR00173">
    <property type="entry name" value="EDTRNSPORT"/>
</dbReference>
<keyword evidence="5 7" id="KW-1133">Transmembrane helix</keyword>
<evidence type="ECO:0000313" key="9">
    <source>
        <dbReference type="Proteomes" id="UP000247811"/>
    </source>
</evidence>
<feature type="transmembrane region" description="Helical" evidence="7">
    <location>
        <begin position="312"/>
        <end position="337"/>
    </location>
</feature>
<feature type="transmembrane region" description="Helical" evidence="7">
    <location>
        <begin position="349"/>
        <end position="372"/>
    </location>
</feature>
<evidence type="ECO:0000256" key="3">
    <source>
        <dbReference type="ARBA" id="ARBA00022475"/>
    </source>
</evidence>
<dbReference type="PANTHER" id="PTHR42865">
    <property type="entry name" value="PROTON/GLUTAMATE-ASPARTATE SYMPORTER"/>
    <property type="match status" value="1"/>
</dbReference>
<keyword evidence="3" id="KW-1003">Cell membrane</keyword>
<dbReference type="GO" id="GO:0005886">
    <property type="term" value="C:plasma membrane"/>
    <property type="evidence" value="ECO:0007669"/>
    <property type="project" value="UniProtKB-SubCell"/>
</dbReference>
<evidence type="ECO:0000256" key="6">
    <source>
        <dbReference type="ARBA" id="ARBA00023136"/>
    </source>
</evidence>
<gene>
    <name evidence="8" type="ORF">C7444_10484</name>
</gene>
<feature type="transmembrane region" description="Helical" evidence="7">
    <location>
        <begin position="78"/>
        <end position="102"/>
    </location>
</feature>
<dbReference type="Proteomes" id="UP000247811">
    <property type="component" value="Unassembled WGS sequence"/>
</dbReference>
<feature type="transmembrane region" description="Helical" evidence="7">
    <location>
        <begin position="12"/>
        <end position="33"/>
    </location>
</feature>
<dbReference type="PANTHER" id="PTHR42865:SF7">
    <property type="entry name" value="PROTON_GLUTAMATE-ASPARTATE SYMPORTER"/>
    <property type="match status" value="1"/>
</dbReference>
<comment type="caution">
    <text evidence="8">The sequence shown here is derived from an EMBL/GenBank/DDBJ whole genome shotgun (WGS) entry which is preliminary data.</text>
</comment>
<dbReference type="InterPro" id="IPR036458">
    <property type="entry name" value="Na:dicarbo_symporter_sf"/>
</dbReference>
<keyword evidence="9" id="KW-1185">Reference proteome</keyword>
<keyword evidence="4 7" id="KW-0812">Transmembrane</keyword>
<evidence type="ECO:0000256" key="7">
    <source>
        <dbReference type="SAM" id="Phobius"/>
    </source>
</evidence>
<feature type="transmembrane region" description="Helical" evidence="7">
    <location>
        <begin position="210"/>
        <end position="228"/>
    </location>
</feature>
<keyword evidence="2" id="KW-0813">Transport</keyword>